<dbReference type="GO" id="GO:0006310">
    <property type="term" value="P:DNA recombination"/>
    <property type="evidence" value="ECO:0007669"/>
    <property type="project" value="UniProtKB-KW"/>
</dbReference>
<evidence type="ECO:0000313" key="2">
    <source>
        <dbReference type="EMBL" id="NNU40390.1"/>
    </source>
</evidence>
<accession>A0A7Y3WH55</accession>
<dbReference type="GO" id="GO:0015074">
    <property type="term" value="P:DNA integration"/>
    <property type="evidence" value="ECO:0007669"/>
    <property type="project" value="InterPro"/>
</dbReference>
<reference evidence="2 3" key="1">
    <citation type="submission" date="2020-02" db="EMBL/GenBank/DDBJ databases">
        <authorList>
            <person name="Sun Q."/>
        </authorList>
    </citation>
    <scope>NUCLEOTIDE SEQUENCE [LARGE SCALE GENOMIC DNA]</scope>
    <source>
        <strain evidence="2 3">CCBAU 03386</strain>
    </source>
</reference>
<protein>
    <submittedName>
        <fullName evidence="2">Site-specific integrase</fullName>
    </submittedName>
</protein>
<dbReference type="RefSeq" id="WP_171377845.1">
    <property type="nucleotide sequence ID" value="NZ_JABFCN010000050.1"/>
</dbReference>
<sequence length="504" mass="56552">MEMTLVGALESLPELPPTAVTKDGVVFDPRPDVWLLASLTKNRVVFEFDRLNNFSSEMRHKLKLAMIWKLENSSFSHARNQYERLVAFFHTQFAKRNAYSDTISLSDILSYRGNLTTTTEWKLGVLRILLTDMESMGLGIASAEALDYLRDSTIRGNVKGTSIRTRDNHKGAFGDIELLSIQSGLNDAYAKNLVRLDHFAMIWLFLGYGLRPIQVAALKESDLAIYEGDGGKFYALRIPRAKQSGEKVRGSFKVRYCSKQIGQLLEEVLSYNRRLREQSGLDGDDWPMFMSSERGILPGLRYHHTSSEIGTIVNDITGALTGLIANTRRFRITLGQRAVDDGKDKFIVAEMLDHSDTQNVKVYFEASPAMVLRLDRHLAMEMAPLAQAFAGVVVNTEAEALRGGERSSRIYDRTLIDNVADPLGTCGQMSFCGLSVPFACYTCRHFQPWLDGPHEAFMAALIADRNRMKDDDLSPKIYAIRDRTILAVAQVIQLCSAELEARKA</sequence>
<keyword evidence="3" id="KW-1185">Reference proteome</keyword>
<evidence type="ECO:0000256" key="1">
    <source>
        <dbReference type="ARBA" id="ARBA00023172"/>
    </source>
</evidence>
<dbReference type="EMBL" id="JABFCN010000050">
    <property type="protein sequence ID" value="NNU40390.1"/>
    <property type="molecule type" value="Genomic_DNA"/>
</dbReference>
<dbReference type="GO" id="GO:0003677">
    <property type="term" value="F:DNA binding"/>
    <property type="evidence" value="ECO:0007669"/>
    <property type="project" value="InterPro"/>
</dbReference>
<proteinExistence type="predicted"/>
<dbReference type="NCBIfam" id="NF041502">
    <property type="entry name" value="integrase_1"/>
    <property type="match status" value="1"/>
</dbReference>
<gene>
    <name evidence="2" type="ORF">G9X64_28685</name>
</gene>
<name>A0A7Y3WH55_9HYPH</name>
<dbReference type="InterPro" id="IPR013762">
    <property type="entry name" value="Integrase-like_cat_sf"/>
</dbReference>
<dbReference type="CDD" id="cd00397">
    <property type="entry name" value="DNA_BRE_C"/>
    <property type="match status" value="1"/>
</dbReference>
<dbReference type="Proteomes" id="UP000519972">
    <property type="component" value="Unassembled WGS sequence"/>
</dbReference>
<keyword evidence="1" id="KW-0233">DNA recombination</keyword>
<organism evidence="2 3">
    <name type="scientific">Rhizobium sophorae</name>
    <dbReference type="NCBI Taxonomy" id="1535242"/>
    <lineage>
        <taxon>Bacteria</taxon>
        <taxon>Pseudomonadati</taxon>
        <taxon>Pseudomonadota</taxon>
        <taxon>Alphaproteobacteria</taxon>
        <taxon>Hyphomicrobiales</taxon>
        <taxon>Rhizobiaceae</taxon>
        <taxon>Rhizobium/Agrobacterium group</taxon>
        <taxon>Rhizobium</taxon>
    </lineage>
</organism>
<dbReference type="InterPro" id="IPR011010">
    <property type="entry name" value="DNA_brk_join_enz"/>
</dbReference>
<dbReference type="InterPro" id="IPR048120">
    <property type="entry name" value="Integrase-like"/>
</dbReference>
<dbReference type="AlphaFoldDB" id="A0A7Y3WH55"/>
<comment type="caution">
    <text evidence="2">The sequence shown here is derived from an EMBL/GenBank/DDBJ whole genome shotgun (WGS) entry which is preliminary data.</text>
</comment>
<dbReference type="SUPFAM" id="SSF56349">
    <property type="entry name" value="DNA breaking-rejoining enzymes"/>
    <property type="match status" value="1"/>
</dbReference>
<evidence type="ECO:0000313" key="3">
    <source>
        <dbReference type="Proteomes" id="UP000519972"/>
    </source>
</evidence>
<dbReference type="Gene3D" id="1.10.443.10">
    <property type="entry name" value="Intergrase catalytic core"/>
    <property type="match status" value="1"/>
</dbReference>